<evidence type="ECO:0000256" key="4">
    <source>
        <dbReference type="ARBA" id="ARBA00022980"/>
    </source>
</evidence>
<evidence type="ECO:0000256" key="6">
    <source>
        <dbReference type="HAMAP-Rule" id="MF_01369"/>
    </source>
</evidence>
<evidence type="ECO:0000256" key="1">
    <source>
        <dbReference type="ARBA" id="ARBA00006700"/>
    </source>
</evidence>
<dbReference type="EMBL" id="DPIY01000006">
    <property type="protein sequence ID" value="HCT56694.1"/>
    <property type="molecule type" value="Genomic_DNA"/>
</dbReference>
<dbReference type="GO" id="GO:0005840">
    <property type="term" value="C:ribosome"/>
    <property type="evidence" value="ECO:0007669"/>
    <property type="project" value="UniProtKB-KW"/>
</dbReference>
<dbReference type="NCBIfam" id="NF004363">
    <property type="entry name" value="PRK05738.2-4"/>
    <property type="match status" value="1"/>
</dbReference>
<dbReference type="InterPro" id="IPR012677">
    <property type="entry name" value="Nucleotide-bd_a/b_plait_sf"/>
</dbReference>
<dbReference type="PANTHER" id="PTHR11620">
    <property type="entry name" value="60S RIBOSOMAL PROTEIN L23A"/>
    <property type="match status" value="1"/>
</dbReference>
<proteinExistence type="inferred from homology"/>
<dbReference type="OMA" id="DHRAAKP"/>
<dbReference type="GO" id="GO:1990904">
    <property type="term" value="C:ribonucleoprotein complex"/>
    <property type="evidence" value="ECO:0007669"/>
    <property type="project" value="UniProtKB-KW"/>
</dbReference>
<dbReference type="InterPro" id="IPR013025">
    <property type="entry name" value="Ribosomal_uL23-like"/>
</dbReference>
<evidence type="ECO:0000256" key="3">
    <source>
        <dbReference type="ARBA" id="ARBA00022884"/>
    </source>
</evidence>
<keyword evidence="5 6" id="KW-0687">Ribonucleoprotein</keyword>
<dbReference type="Pfam" id="PF00276">
    <property type="entry name" value="Ribosomal_L23"/>
    <property type="match status" value="1"/>
</dbReference>
<evidence type="ECO:0000256" key="2">
    <source>
        <dbReference type="ARBA" id="ARBA00022730"/>
    </source>
</evidence>
<dbReference type="Gene3D" id="3.30.70.330">
    <property type="match status" value="1"/>
</dbReference>
<keyword evidence="4 6" id="KW-0689">Ribosomal protein</keyword>
<dbReference type="Proteomes" id="UP000264071">
    <property type="component" value="Unassembled WGS sequence"/>
</dbReference>
<organism evidence="7 8">
    <name type="scientific">Gemmatimonas aurantiaca</name>
    <dbReference type="NCBI Taxonomy" id="173480"/>
    <lineage>
        <taxon>Bacteria</taxon>
        <taxon>Pseudomonadati</taxon>
        <taxon>Gemmatimonadota</taxon>
        <taxon>Gemmatimonadia</taxon>
        <taxon>Gemmatimonadales</taxon>
        <taxon>Gemmatimonadaceae</taxon>
        <taxon>Gemmatimonas</taxon>
    </lineage>
</organism>
<name>A0A3D4V791_9BACT</name>
<evidence type="ECO:0000256" key="5">
    <source>
        <dbReference type="ARBA" id="ARBA00023274"/>
    </source>
</evidence>
<dbReference type="GO" id="GO:0019843">
    <property type="term" value="F:rRNA binding"/>
    <property type="evidence" value="ECO:0007669"/>
    <property type="project" value="UniProtKB-UniRule"/>
</dbReference>
<protein>
    <recommendedName>
        <fullName evidence="6">Large ribosomal subunit protein uL23</fullName>
    </recommendedName>
</protein>
<comment type="similarity">
    <text evidence="1 6">Belongs to the universal ribosomal protein uL23 family.</text>
</comment>
<comment type="caution">
    <text evidence="7">The sequence shown here is derived from an EMBL/GenBank/DDBJ whole genome shotgun (WGS) entry which is preliminary data.</text>
</comment>
<dbReference type="FunFam" id="3.30.70.330:FF:000001">
    <property type="entry name" value="50S ribosomal protein L23"/>
    <property type="match status" value="1"/>
</dbReference>
<dbReference type="SUPFAM" id="SSF54189">
    <property type="entry name" value="Ribosomal proteins S24e, L23 and L15e"/>
    <property type="match status" value="1"/>
</dbReference>
<dbReference type="InterPro" id="IPR012678">
    <property type="entry name" value="Ribosomal_uL23/eL15/eS24_sf"/>
</dbReference>
<gene>
    <name evidence="6" type="primary">rplW</name>
    <name evidence="7" type="ORF">DGD08_05715</name>
</gene>
<keyword evidence="2 6" id="KW-0699">rRNA-binding</keyword>
<comment type="subunit">
    <text evidence="6">Part of the 50S ribosomal subunit. Contacts protein L29, and trigger factor when it is bound to the ribosome.</text>
</comment>
<dbReference type="GO" id="GO:0006412">
    <property type="term" value="P:translation"/>
    <property type="evidence" value="ECO:0007669"/>
    <property type="project" value="UniProtKB-UniRule"/>
</dbReference>
<evidence type="ECO:0000313" key="8">
    <source>
        <dbReference type="Proteomes" id="UP000264071"/>
    </source>
</evidence>
<dbReference type="GO" id="GO:0003735">
    <property type="term" value="F:structural constituent of ribosome"/>
    <property type="evidence" value="ECO:0007669"/>
    <property type="project" value="InterPro"/>
</dbReference>
<evidence type="ECO:0000313" key="7">
    <source>
        <dbReference type="EMBL" id="HCT56694.1"/>
    </source>
</evidence>
<accession>A0A3D4V791</accession>
<reference evidence="7 8" key="1">
    <citation type="journal article" date="2018" name="Nat. Biotechnol.">
        <title>A standardized bacterial taxonomy based on genome phylogeny substantially revises the tree of life.</title>
        <authorList>
            <person name="Parks D.H."/>
            <person name="Chuvochina M."/>
            <person name="Waite D.W."/>
            <person name="Rinke C."/>
            <person name="Skarshewski A."/>
            <person name="Chaumeil P.A."/>
            <person name="Hugenholtz P."/>
        </authorList>
    </citation>
    <scope>NUCLEOTIDE SEQUENCE [LARGE SCALE GENOMIC DNA]</scope>
    <source>
        <strain evidence="7">UBA8844</strain>
    </source>
</reference>
<dbReference type="HAMAP" id="MF_01369_B">
    <property type="entry name" value="Ribosomal_uL23_B"/>
    <property type="match status" value="1"/>
</dbReference>
<dbReference type="AlphaFoldDB" id="A0A3D4V791"/>
<comment type="function">
    <text evidence="6">One of the early assembly proteins it binds 23S rRNA. One of the proteins that surrounds the polypeptide exit tunnel on the outside of the ribosome. Forms the main docking site for trigger factor binding to the ribosome.</text>
</comment>
<dbReference type="NCBIfam" id="NF004366">
    <property type="entry name" value="PRK05738.3-2"/>
    <property type="match status" value="1"/>
</dbReference>
<sequence length="95" mass="10621">MSSLYRTIVRPLITERTSAAYQDRGEYTFEVAPDATKLNIKEAVERLFGVKVTGVWTSIARGKARRVGQSIGRRPHTKKAIVKLRDGDTIAIFEG</sequence>
<keyword evidence="3 6" id="KW-0694">RNA-binding</keyword>